<reference evidence="11 12" key="1">
    <citation type="submission" date="2022-09" db="EMBL/GenBank/DDBJ databases">
        <authorList>
            <person name="Palmer J.M."/>
        </authorList>
    </citation>
    <scope>NUCLEOTIDE SEQUENCE [LARGE SCALE GENOMIC DNA]</scope>
    <source>
        <strain evidence="11 12">DSM 7382</strain>
    </source>
</reference>
<keyword evidence="8 9" id="KW-0539">Nucleus</keyword>
<comment type="subunit">
    <text evidence="9">Component of the NuA4 histone acetyltransferase complex.</text>
</comment>
<evidence type="ECO:0000256" key="2">
    <source>
        <dbReference type="ARBA" id="ARBA00010916"/>
    </source>
</evidence>
<evidence type="ECO:0000313" key="11">
    <source>
        <dbReference type="EMBL" id="KAK7681572.1"/>
    </source>
</evidence>
<evidence type="ECO:0000256" key="3">
    <source>
        <dbReference type="ARBA" id="ARBA00018504"/>
    </source>
</evidence>
<dbReference type="EMBL" id="JASBNA010000040">
    <property type="protein sequence ID" value="KAK7681572.1"/>
    <property type="molecule type" value="Genomic_DNA"/>
</dbReference>
<dbReference type="PANTHER" id="PTHR13476">
    <property type="entry name" value="CHROMATIN MODIFICATION-RELATED PROTEIN MEAF6"/>
    <property type="match status" value="1"/>
</dbReference>
<dbReference type="Proteomes" id="UP001385951">
    <property type="component" value="Unassembled WGS sequence"/>
</dbReference>
<protein>
    <recommendedName>
        <fullName evidence="3 9">Chromatin modification-related protein EAF6</fullName>
    </recommendedName>
</protein>
<evidence type="ECO:0000313" key="12">
    <source>
        <dbReference type="Proteomes" id="UP001385951"/>
    </source>
</evidence>
<evidence type="ECO:0000256" key="4">
    <source>
        <dbReference type="ARBA" id="ARBA00022853"/>
    </source>
</evidence>
<keyword evidence="5 9" id="KW-0805">Transcription regulation</keyword>
<keyword evidence="6" id="KW-0175">Coiled coil</keyword>
<dbReference type="GO" id="GO:0035267">
    <property type="term" value="C:NuA4 histone acetyltransferase complex"/>
    <property type="evidence" value="ECO:0007669"/>
    <property type="project" value="UniProtKB-UniRule"/>
</dbReference>
<evidence type="ECO:0000256" key="6">
    <source>
        <dbReference type="ARBA" id="ARBA00023054"/>
    </source>
</evidence>
<evidence type="ECO:0000256" key="7">
    <source>
        <dbReference type="ARBA" id="ARBA00023163"/>
    </source>
</evidence>
<dbReference type="GO" id="GO:0006281">
    <property type="term" value="P:DNA repair"/>
    <property type="evidence" value="ECO:0007669"/>
    <property type="project" value="UniProtKB-UniRule"/>
</dbReference>
<keyword evidence="7 9" id="KW-0804">Transcription</keyword>
<comment type="subcellular location">
    <subcellularLocation>
        <location evidence="1 9">Nucleus</location>
    </subcellularLocation>
</comment>
<keyword evidence="12" id="KW-1185">Reference proteome</keyword>
<dbReference type="InterPro" id="IPR015418">
    <property type="entry name" value="Eaf6"/>
</dbReference>
<sequence>MSTETAIPPADEKARYEAIKQELKNALHKKRDFDKHLAQIEVKIHTLETNYLNETAVQSGGNIIHGFEGYLKNTAANRKKTEIRDETDRIFSNSSVSHKKSLELSGEGEESAATGEEASRTSTPALTTVIVPPARGQELSAAQNKKNRDREYQRKKRANARRNSSVALSDDESVASGSSRRPNKRARMDDD</sequence>
<evidence type="ECO:0000256" key="5">
    <source>
        <dbReference type="ARBA" id="ARBA00023015"/>
    </source>
</evidence>
<name>A0AAW0FQL2_9APHY</name>
<keyword evidence="9" id="KW-0227">DNA damage</keyword>
<dbReference type="AlphaFoldDB" id="A0AAW0FQL2"/>
<evidence type="ECO:0000256" key="8">
    <source>
        <dbReference type="ARBA" id="ARBA00023242"/>
    </source>
</evidence>
<feature type="compositionally biased region" description="Low complexity" evidence="10">
    <location>
        <begin position="111"/>
        <end position="123"/>
    </location>
</feature>
<keyword evidence="4 9" id="KW-0156">Chromatin regulator</keyword>
<comment type="function">
    <text evidence="9">Component of the NuA4 histone acetyltransferase complex which is involved in transcriptional activation of selected genes principally by acetylation of nucleosomal histone H4 and H2A. The NuA4 complex is also involved in DNA repair.</text>
</comment>
<feature type="region of interest" description="Disordered" evidence="10">
    <location>
        <begin position="86"/>
        <end position="191"/>
    </location>
</feature>
<evidence type="ECO:0000256" key="10">
    <source>
        <dbReference type="SAM" id="MobiDB-lite"/>
    </source>
</evidence>
<accession>A0AAW0FQL2</accession>
<organism evidence="11 12">
    <name type="scientific">Cerrena zonata</name>
    <dbReference type="NCBI Taxonomy" id="2478898"/>
    <lineage>
        <taxon>Eukaryota</taxon>
        <taxon>Fungi</taxon>
        <taxon>Dikarya</taxon>
        <taxon>Basidiomycota</taxon>
        <taxon>Agaricomycotina</taxon>
        <taxon>Agaricomycetes</taxon>
        <taxon>Polyporales</taxon>
        <taxon>Cerrenaceae</taxon>
        <taxon>Cerrena</taxon>
    </lineage>
</organism>
<dbReference type="GO" id="GO:0006325">
    <property type="term" value="P:chromatin organization"/>
    <property type="evidence" value="ECO:0007669"/>
    <property type="project" value="UniProtKB-KW"/>
</dbReference>
<proteinExistence type="inferred from homology"/>
<dbReference type="GO" id="GO:0005634">
    <property type="term" value="C:nucleus"/>
    <property type="evidence" value="ECO:0007669"/>
    <property type="project" value="UniProtKB-SubCell"/>
</dbReference>
<evidence type="ECO:0000256" key="1">
    <source>
        <dbReference type="ARBA" id="ARBA00004123"/>
    </source>
</evidence>
<evidence type="ECO:0000256" key="9">
    <source>
        <dbReference type="RuleBase" id="RU368022"/>
    </source>
</evidence>
<comment type="caution">
    <text evidence="11">The sequence shown here is derived from an EMBL/GenBank/DDBJ whole genome shotgun (WGS) entry which is preliminary data.</text>
</comment>
<dbReference type="Pfam" id="PF09340">
    <property type="entry name" value="NuA4"/>
    <property type="match status" value="1"/>
</dbReference>
<keyword evidence="9" id="KW-0234">DNA repair</keyword>
<gene>
    <name evidence="11" type="ORF">QCA50_015305</name>
</gene>
<comment type="similarity">
    <text evidence="2 9">Belongs to the EAF6 family.</text>
</comment>